<dbReference type="Proteomes" id="UP000753961">
    <property type="component" value="Unassembled WGS sequence"/>
</dbReference>
<accession>A0A953HVP8</accession>
<comment type="caution">
    <text evidence="6">The sequence shown here is derived from an EMBL/GenBank/DDBJ whole genome shotgun (WGS) entry which is preliminary data.</text>
</comment>
<dbReference type="InterPro" id="IPR007696">
    <property type="entry name" value="DNA_mismatch_repair_MutS_core"/>
</dbReference>
<keyword evidence="4" id="KW-1133">Transmembrane helix</keyword>
<dbReference type="SUPFAM" id="SSF52540">
    <property type="entry name" value="P-loop containing nucleoside triphosphate hydrolases"/>
    <property type="match status" value="1"/>
</dbReference>
<dbReference type="GO" id="GO:0030983">
    <property type="term" value="F:mismatched DNA binding"/>
    <property type="evidence" value="ECO:0007669"/>
    <property type="project" value="InterPro"/>
</dbReference>
<evidence type="ECO:0000256" key="1">
    <source>
        <dbReference type="ARBA" id="ARBA00022741"/>
    </source>
</evidence>
<dbReference type="Gene3D" id="1.10.1420.10">
    <property type="match status" value="1"/>
</dbReference>
<sequence>MSTPHTIIEQYQERVTDLKTQLHQIKRKAFSYSMVRFVLFVGLVFSVYFYVRQDYPWMLLLISVAVVALFLYFVKVHANIKYRQSIVENRVKINENEIAVLRQEASFLPDGTSYHEEDSYSADLDIFGPRSLYHLIQRCFSEPGRKKLAGWFLHPAFDQASIESRQAAVAAIKDKINLRQDLLAHGLAQFTEKDLKFFPDKPLITPSTFRKIKIIRWIPPVIMLLSIVGALILSNSNMILYGFLLNIILTGMFLKSTMQVMQRADHTLKNLKNYNEPLRVLINPDYQNQLLDLRKEKLVDIHHNLSVLQKRYNLLENRNNLLMGLLLNGFFGYDFIALSLLKKWYDENASKIPGWLEEIAWFEALFSLGTFAYNNPAYTFPRLNRSMGMDGENIRHPFIPDEENVGNALDYTLPLKVILLTGSNMSGKSTFLRSLGVNQVLALTGSVVAADRFHTGLYDIQTSFRKADSIQEHTSLFYAELKKLRHIITTLETSERPVLILLDEILRGTNSDDKYYGSKQVLLRLKEQSAMTMLATHDIALASLEEDHGPVIQNYSFESQIRDGELHFDYKLHQGVAVNKNATFLMEKMGIIT</sequence>
<dbReference type="InterPro" id="IPR027417">
    <property type="entry name" value="P-loop_NTPase"/>
</dbReference>
<dbReference type="AlphaFoldDB" id="A0A953HVP8"/>
<dbReference type="GO" id="GO:0005524">
    <property type="term" value="F:ATP binding"/>
    <property type="evidence" value="ECO:0007669"/>
    <property type="project" value="UniProtKB-KW"/>
</dbReference>
<proteinExistence type="predicted"/>
<dbReference type="GO" id="GO:0140664">
    <property type="term" value="F:ATP-dependent DNA damage sensor activity"/>
    <property type="evidence" value="ECO:0007669"/>
    <property type="project" value="InterPro"/>
</dbReference>
<evidence type="ECO:0000313" key="6">
    <source>
        <dbReference type="EMBL" id="MBY5959031.1"/>
    </source>
</evidence>
<feature type="transmembrane region" description="Helical" evidence="4">
    <location>
        <begin position="29"/>
        <end position="51"/>
    </location>
</feature>
<dbReference type="SMART" id="SM00534">
    <property type="entry name" value="MUTSac"/>
    <property type="match status" value="1"/>
</dbReference>
<name>A0A953HVP8_9BACT</name>
<evidence type="ECO:0000256" key="2">
    <source>
        <dbReference type="ARBA" id="ARBA00022840"/>
    </source>
</evidence>
<keyword evidence="4" id="KW-0812">Transmembrane</keyword>
<evidence type="ECO:0000256" key="4">
    <source>
        <dbReference type="SAM" id="Phobius"/>
    </source>
</evidence>
<dbReference type="EMBL" id="JAHVHU010000011">
    <property type="protein sequence ID" value="MBY5959031.1"/>
    <property type="molecule type" value="Genomic_DNA"/>
</dbReference>
<evidence type="ECO:0000256" key="3">
    <source>
        <dbReference type="ARBA" id="ARBA00023125"/>
    </source>
</evidence>
<keyword evidence="2" id="KW-0067">ATP-binding</keyword>
<dbReference type="GO" id="GO:0006298">
    <property type="term" value="P:mismatch repair"/>
    <property type="evidence" value="ECO:0007669"/>
    <property type="project" value="InterPro"/>
</dbReference>
<dbReference type="InterPro" id="IPR045076">
    <property type="entry name" value="MutS"/>
</dbReference>
<feature type="transmembrane region" description="Helical" evidence="4">
    <location>
        <begin position="57"/>
        <end position="74"/>
    </location>
</feature>
<dbReference type="RefSeq" id="WP_222580566.1">
    <property type="nucleotide sequence ID" value="NZ_JAHVHU010000011.1"/>
</dbReference>
<dbReference type="Pfam" id="PF00488">
    <property type="entry name" value="MutS_V"/>
    <property type="match status" value="1"/>
</dbReference>
<organism evidence="6 7">
    <name type="scientific">Membranihabitans marinus</name>
    <dbReference type="NCBI Taxonomy" id="1227546"/>
    <lineage>
        <taxon>Bacteria</taxon>
        <taxon>Pseudomonadati</taxon>
        <taxon>Bacteroidota</taxon>
        <taxon>Saprospiria</taxon>
        <taxon>Saprospirales</taxon>
        <taxon>Saprospiraceae</taxon>
        <taxon>Membranihabitans</taxon>
    </lineage>
</organism>
<evidence type="ECO:0000313" key="7">
    <source>
        <dbReference type="Proteomes" id="UP000753961"/>
    </source>
</evidence>
<dbReference type="PANTHER" id="PTHR11361">
    <property type="entry name" value="DNA MISMATCH REPAIR PROTEIN MUTS FAMILY MEMBER"/>
    <property type="match status" value="1"/>
</dbReference>
<keyword evidence="1" id="KW-0547">Nucleotide-binding</keyword>
<keyword evidence="3" id="KW-0238">DNA-binding</keyword>
<dbReference type="SUPFAM" id="SSF48334">
    <property type="entry name" value="DNA repair protein MutS, domain III"/>
    <property type="match status" value="1"/>
</dbReference>
<feature type="domain" description="DNA mismatch repair proteins mutS family" evidence="5">
    <location>
        <begin position="415"/>
        <end position="593"/>
    </location>
</feature>
<evidence type="ECO:0000259" key="5">
    <source>
        <dbReference type="SMART" id="SM00534"/>
    </source>
</evidence>
<dbReference type="PANTHER" id="PTHR11361:SF99">
    <property type="entry name" value="DNA MISMATCH REPAIR PROTEIN"/>
    <property type="match status" value="1"/>
</dbReference>
<dbReference type="GO" id="GO:0005829">
    <property type="term" value="C:cytosol"/>
    <property type="evidence" value="ECO:0007669"/>
    <property type="project" value="TreeGrafter"/>
</dbReference>
<protein>
    <recommendedName>
        <fullName evidence="5">DNA mismatch repair proteins mutS family domain-containing protein</fullName>
    </recommendedName>
</protein>
<feature type="transmembrane region" description="Helical" evidence="4">
    <location>
        <begin position="214"/>
        <end position="232"/>
    </location>
</feature>
<reference evidence="6" key="1">
    <citation type="submission" date="2021-06" db="EMBL/GenBank/DDBJ databases">
        <title>44 bacteria genomes isolated from Dapeng, Shenzhen.</title>
        <authorList>
            <person name="Zheng W."/>
            <person name="Yu S."/>
            <person name="Huang Y."/>
        </authorList>
    </citation>
    <scope>NUCLEOTIDE SEQUENCE</scope>
    <source>
        <strain evidence="6">DP5N28-2</strain>
    </source>
</reference>
<gene>
    <name evidence="6" type="ORF">KUV50_12845</name>
</gene>
<dbReference type="Gene3D" id="3.40.50.300">
    <property type="entry name" value="P-loop containing nucleotide triphosphate hydrolases"/>
    <property type="match status" value="1"/>
</dbReference>
<dbReference type="InterPro" id="IPR036187">
    <property type="entry name" value="DNA_mismatch_repair_MutS_sf"/>
</dbReference>
<feature type="transmembrane region" description="Helical" evidence="4">
    <location>
        <begin position="238"/>
        <end position="254"/>
    </location>
</feature>
<keyword evidence="7" id="KW-1185">Reference proteome</keyword>
<dbReference type="Pfam" id="PF05192">
    <property type="entry name" value="MutS_III"/>
    <property type="match status" value="1"/>
</dbReference>
<keyword evidence="4" id="KW-0472">Membrane</keyword>
<dbReference type="InterPro" id="IPR000432">
    <property type="entry name" value="DNA_mismatch_repair_MutS_C"/>
</dbReference>
<feature type="transmembrane region" description="Helical" evidence="4">
    <location>
        <begin position="321"/>
        <end position="341"/>
    </location>
</feature>